<dbReference type="Gene3D" id="3.30.70.100">
    <property type="match status" value="1"/>
</dbReference>
<name>A0A078MPS2_9MICC</name>
<dbReference type="InterPro" id="IPR011008">
    <property type="entry name" value="Dimeric_a/b-barrel"/>
</dbReference>
<dbReference type="PANTHER" id="PTHR34389:SF2">
    <property type="entry name" value="L-RHAMNOSE MUTAROTASE"/>
    <property type="match status" value="1"/>
</dbReference>
<gene>
    <name evidence="1" type="primary">rhaM</name>
    <name evidence="1" type="ORF">BN1051_00168</name>
</gene>
<dbReference type="SUPFAM" id="SSF54909">
    <property type="entry name" value="Dimeric alpha+beta barrel"/>
    <property type="match status" value="1"/>
</dbReference>
<organism evidence="1">
    <name type="scientific">Arthrobacter saudimassiliensis</name>
    <dbReference type="NCBI Taxonomy" id="1461584"/>
    <lineage>
        <taxon>Bacteria</taxon>
        <taxon>Bacillati</taxon>
        <taxon>Actinomycetota</taxon>
        <taxon>Actinomycetes</taxon>
        <taxon>Micrococcales</taxon>
        <taxon>Micrococcaceae</taxon>
        <taxon>Arthrobacter</taxon>
    </lineage>
</organism>
<dbReference type="AlphaFoldDB" id="A0A078MPS2"/>
<dbReference type="Pfam" id="PF05336">
    <property type="entry name" value="rhaM"/>
    <property type="match status" value="1"/>
</dbReference>
<dbReference type="InterPro" id="IPR008000">
    <property type="entry name" value="Rham/fucose_mutarotase"/>
</dbReference>
<protein>
    <submittedName>
        <fullName evidence="1">L-rhamnose mutarotase</fullName>
    </submittedName>
</protein>
<dbReference type="PATRIC" id="fig|1461584.3.peg.164"/>
<dbReference type="GO" id="GO:0016857">
    <property type="term" value="F:racemase and epimerase activity, acting on carbohydrates and derivatives"/>
    <property type="evidence" value="ECO:0007669"/>
    <property type="project" value="InterPro"/>
</dbReference>
<reference evidence="1" key="1">
    <citation type="submission" date="2014-07" db="EMBL/GenBank/DDBJ databases">
        <authorList>
            <person name="Urmite Genomes Urmite Genomes"/>
        </authorList>
    </citation>
    <scope>NUCLEOTIDE SEQUENCE</scope>
    <source>
        <strain evidence="1">11W110_air</strain>
    </source>
</reference>
<dbReference type="EMBL" id="LN483070">
    <property type="protein sequence ID" value="CEA06856.1"/>
    <property type="molecule type" value="Genomic_DNA"/>
</dbReference>
<accession>A0A078MPS2</accession>
<dbReference type="PANTHER" id="PTHR34389">
    <property type="entry name" value="L-RHAMNOSE MUTAROTASE"/>
    <property type="match status" value="1"/>
</dbReference>
<sequence>MGRSPSTADLQELVRLPAETTRTRRCFLLHVRPERLAEYVEVHQRVWPEMLEALLETGWRNYSLFLRAEDGLVVGYYEADDAAATQERMDAHPVNTRWQAEMAQYFVEGTSAQTLTQYFHLA</sequence>
<evidence type="ECO:0000313" key="1">
    <source>
        <dbReference type="EMBL" id="CEA06856.1"/>
    </source>
</evidence>
<proteinExistence type="predicted"/>
<dbReference type="GO" id="GO:0019301">
    <property type="term" value="P:rhamnose catabolic process"/>
    <property type="evidence" value="ECO:0007669"/>
    <property type="project" value="TreeGrafter"/>
</dbReference>